<proteinExistence type="predicted"/>
<reference evidence="1" key="1">
    <citation type="submission" date="2022-04" db="EMBL/GenBank/DDBJ databases">
        <title>Jade perch genome.</title>
        <authorList>
            <person name="Chao B."/>
        </authorList>
    </citation>
    <scope>NUCLEOTIDE SEQUENCE</scope>
    <source>
        <strain evidence="1">CB-2022</strain>
    </source>
</reference>
<evidence type="ECO:0000313" key="1">
    <source>
        <dbReference type="EMBL" id="KAI3352122.1"/>
    </source>
</evidence>
<sequence>MLDAEHGGATRRQASTSGDVEEAVGGQQPSSKDRYLRLCARRNRRSTARALQNDLQQATNVHVRLLK</sequence>
<name>A0ACB8V8V4_9TELE</name>
<comment type="caution">
    <text evidence="1">The sequence shown here is derived from an EMBL/GenBank/DDBJ whole genome shotgun (WGS) entry which is preliminary data.</text>
</comment>
<protein>
    <submittedName>
        <fullName evidence="1">Uncharacterized protein</fullName>
    </submittedName>
</protein>
<evidence type="ECO:0000313" key="2">
    <source>
        <dbReference type="Proteomes" id="UP000831701"/>
    </source>
</evidence>
<feature type="non-terminal residue" evidence="1">
    <location>
        <position position="67"/>
    </location>
</feature>
<keyword evidence="2" id="KW-1185">Reference proteome</keyword>
<dbReference type="EMBL" id="CM041554">
    <property type="protein sequence ID" value="KAI3352122.1"/>
    <property type="molecule type" value="Genomic_DNA"/>
</dbReference>
<accession>A0ACB8V8V4</accession>
<gene>
    <name evidence="1" type="ORF">L3Q82_020933</name>
</gene>
<organism evidence="1 2">
    <name type="scientific">Scortum barcoo</name>
    <name type="common">barcoo grunter</name>
    <dbReference type="NCBI Taxonomy" id="214431"/>
    <lineage>
        <taxon>Eukaryota</taxon>
        <taxon>Metazoa</taxon>
        <taxon>Chordata</taxon>
        <taxon>Craniata</taxon>
        <taxon>Vertebrata</taxon>
        <taxon>Euteleostomi</taxon>
        <taxon>Actinopterygii</taxon>
        <taxon>Neopterygii</taxon>
        <taxon>Teleostei</taxon>
        <taxon>Neoteleostei</taxon>
        <taxon>Acanthomorphata</taxon>
        <taxon>Eupercaria</taxon>
        <taxon>Centrarchiformes</taxon>
        <taxon>Terapontoidei</taxon>
        <taxon>Terapontidae</taxon>
        <taxon>Scortum</taxon>
    </lineage>
</organism>
<dbReference type="Proteomes" id="UP000831701">
    <property type="component" value="Chromosome 24"/>
</dbReference>